<dbReference type="OrthoDB" id="9787190at2"/>
<gene>
    <name evidence="4" type="ORF">CU100_22395</name>
</gene>
<comment type="similarity">
    <text evidence="1">Belongs to the DadA oxidoreductase family.</text>
</comment>
<comment type="caution">
    <text evidence="4">The sequence shown here is derived from an EMBL/GenBank/DDBJ whole genome shotgun (WGS) entry which is preliminary data.</text>
</comment>
<dbReference type="RefSeq" id="WP_106718845.1">
    <property type="nucleotide sequence ID" value="NZ_JACHXT010000005.1"/>
</dbReference>
<keyword evidence="5" id="KW-1185">Reference proteome</keyword>
<dbReference type="Gene3D" id="3.50.50.60">
    <property type="entry name" value="FAD/NAD(P)-binding domain"/>
    <property type="match status" value="1"/>
</dbReference>
<protein>
    <submittedName>
        <fullName evidence="4">D-amino-acid oxidase</fullName>
    </submittedName>
</protein>
<dbReference type="AlphaFoldDB" id="A0A2P7AMG8"/>
<dbReference type="Gene3D" id="3.30.9.10">
    <property type="entry name" value="D-Amino Acid Oxidase, subunit A, domain 2"/>
    <property type="match status" value="1"/>
</dbReference>
<organism evidence="4 5">
    <name type="scientific">Phyllobacterium endophyticum</name>
    <dbReference type="NCBI Taxonomy" id="1149773"/>
    <lineage>
        <taxon>Bacteria</taxon>
        <taxon>Pseudomonadati</taxon>
        <taxon>Pseudomonadota</taxon>
        <taxon>Alphaproteobacteria</taxon>
        <taxon>Hyphomicrobiales</taxon>
        <taxon>Phyllobacteriaceae</taxon>
        <taxon>Phyllobacterium</taxon>
    </lineage>
</organism>
<name>A0A2P7AMG8_9HYPH</name>
<dbReference type="InterPro" id="IPR036188">
    <property type="entry name" value="FAD/NAD-bd_sf"/>
</dbReference>
<dbReference type="PANTHER" id="PTHR13847">
    <property type="entry name" value="SARCOSINE DEHYDROGENASE-RELATED"/>
    <property type="match status" value="1"/>
</dbReference>
<proteinExistence type="inferred from homology"/>
<dbReference type="GO" id="GO:0005737">
    <property type="term" value="C:cytoplasm"/>
    <property type="evidence" value="ECO:0007669"/>
    <property type="project" value="TreeGrafter"/>
</dbReference>
<dbReference type="GO" id="GO:0055130">
    <property type="term" value="P:D-alanine catabolic process"/>
    <property type="evidence" value="ECO:0007669"/>
    <property type="project" value="TreeGrafter"/>
</dbReference>
<dbReference type="EMBL" id="PGGN01000005">
    <property type="protein sequence ID" value="PSH55410.1"/>
    <property type="molecule type" value="Genomic_DNA"/>
</dbReference>
<dbReference type="PANTHER" id="PTHR13847:SF280">
    <property type="entry name" value="D-AMINO ACID DEHYDROGENASE"/>
    <property type="match status" value="1"/>
</dbReference>
<evidence type="ECO:0000259" key="3">
    <source>
        <dbReference type="Pfam" id="PF01266"/>
    </source>
</evidence>
<dbReference type="SUPFAM" id="SSF51905">
    <property type="entry name" value="FAD/NAD(P)-binding domain"/>
    <property type="match status" value="1"/>
</dbReference>
<dbReference type="GO" id="GO:0008718">
    <property type="term" value="F:D-amino-acid dehydrogenase activity"/>
    <property type="evidence" value="ECO:0007669"/>
    <property type="project" value="TreeGrafter"/>
</dbReference>
<accession>A0A2P7AMG8</accession>
<dbReference type="Proteomes" id="UP000241158">
    <property type="component" value="Unassembled WGS sequence"/>
</dbReference>
<evidence type="ECO:0000313" key="4">
    <source>
        <dbReference type="EMBL" id="PSH55410.1"/>
    </source>
</evidence>
<feature type="domain" description="FAD dependent oxidoreductase" evidence="3">
    <location>
        <begin position="20"/>
        <end position="412"/>
    </location>
</feature>
<reference evidence="5" key="1">
    <citation type="submission" date="2017-11" db="EMBL/GenBank/DDBJ databases">
        <authorList>
            <person name="Kuznetsova I."/>
            <person name="Sazanova A."/>
            <person name="Chirak E."/>
            <person name="Safronova V."/>
            <person name="Willems A."/>
        </authorList>
    </citation>
    <scope>NUCLEOTIDE SEQUENCE [LARGE SCALE GENOMIC DNA]</scope>
    <source>
        <strain evidence="5">PEPV15</strain>
    </source>
</reference>
<dbReference type="Pfam" id="PF01266">
    <property type="entry name" value="DAO"/>
    <property type="match status" value="1"/>
</dbReference>
<evidence type="ECO:0000256" key="2">
    <source>
        <dbReference type="ARBA" id="ARBA00023002"/>
    </source>
</evidence>
<sequence length="443" mass="48029">MPGPYVVRVNGDENLPEKVDVVVIGGGIIGTSTALELAERGQKVALCEKGGIGQEQSSRNWGWVRISRRDPREVPLMAEALRIWSGFDKRLGRDTGYKRAGIIFACPDDKSYEEHESWGKNLEGYQLPSRMVSGAELDALLPGGNMKLKGALYTPADGRAEPQKAAPAVAEAARDKGAAILTECAVRGIETSGGKVSGVVTERGRIACDAVVLAGGAWSNLFCGLYGIDLPQLKVMNTVLRTKPLEGGPEAALWSKDFAIRKRQDGGYTIASGHENIVDIVPKSFRYALNFLPALKMEWSSLSFRFGGRFFEEARMPARWNMDEASPFEYNRVLDPKPSLDMSNKAFNGLKAAFPVFNKAEIAQRWAGYIDVTPDAIPVISAVDQIPGFHIATGFSGHGFGIGPAAGRLMADIVTGRSPVVDPTDFRFSRFSDGTKVRPLSGF</sequence>
<evidence type="ECO:0000256" key="1">
    <source>
        <dbReference type="ARBA" id="ARBA00009410"/>
    </source>
</evidence>
<evidence type="ECO:0000313" key="5">
    <source>
        <dbReference type="Proteomes" id="UP000241158"/>
    </source>
</evidence>
<dbReference type="GO" id="GO:0005886">
    <property type="term" value="C:plasma membrane"/>
    <property type="evidence" value="ECO:0007669"/>
    <property type="project" value="TreeGrafter"/>
</dbReference>
<keyword evidence="2" id="KW-0560">Oxidoreductase</keyword>
<dbReference type="InterPro" id="IPR006076">
    <property type="entry name" value="FAD-dep_OxRdtase"/>
</dbReference>